<dbReference type="RefSeq" id="WP_197168996.1">
    <property type="nucleotide sequence ID" value="NZ_SJPT01000001.1"/>
</dbReference>
<proteinExistence type="predicted"/>
<comment type="caution">
    <text evidence="1">The sequence shown here is derived from an EMBL/GenBank/DDBJ whole genome shotgun (WGS) entry which is preliminary data.</text>
</comment>
<dbReference type="EMBL" id="SJPT01000001">
    <property type="protein sequence ID" value="TWU27185.1"/>
    <property type="molecule type" value="Genomic_DNA"/>
</dbReference>
<name>A0A5C6CTJ0_9BACT</name>
<keyword evidence="2" id="KW-1185">Reference proteome</keyword>
<dbReference type="Proteomes" id="UP000316304">
    <property type="component" value="Unassembled WGS sequence"/>
</dbReference>
<organism evidence="1 2">
    <name type="scientific">Novipirellula galeiformis</name>
    <dbReference type="NCBI Taxonomy" id="2528004"/>
    <lineage>
        <taxon>Bacteria</taxon>
        <taxon>Pseudomonadati</taxon>
        <taxon>Planctomycetota</taxon>
        <taxon>Planctomycetia</taxon>
        <taxon>Pirellulales</taxon>
        <taxon>Pirellulaceae</taxon>
        <taxon>Novipirellula</taxon>
    </lineage>
</organism>
<gene>
    <name evidence="1" type="ORF">Pla52o_10490</name>
</gene>
<dbReference type="AlphaFoldDB" id="A0A5C6CTJ0"/>
<dbReference type="Gene3D" id="3.40.50.2000">
    <property type="entry name" value="Glycogen Phosphorylase B"/>
    <property type="match status" value="1"/>
</dbReference>
<evidence type="ECO:0000313" key="2">
    <source>
        <dbReference type="Proteomes" id="UP000316304"/>
    </source>
</evidence>
<evidence type="ECO:0000313" key="1">
    <source>
        <dbReference type="EMBL" id="TWU27185.1"/>
    </source>
</evidence>
<protein>
    <recommendedName>
        <fullName evidence="3">Glycosyl transferases group 1</fullName>
    </recommendedName>
</protein>
<evidence type="ECO:0008006" key="3">
    <source>
        <dbReference type="Google" id="ProtNLM"/>
    </source>
</evidence>
<dbReference type="SUPFAM" id="SSF53756">
    <property type="entry name" value="UDP-Glycosyltransferase/glycogen phosphorylase"/>
    <property type="match status" value="1"/>
</dbReference>
<accession>A0A5C6CTJ0</accession>
<sequence>MKTMLISGMPPGDGGVGEILIEEMLGCDGIEPVSYAGLITQEHFDKRQRQHLTQQQCFVPPAEFARRNAPGWKGTITTISDRLRRYEPAVRQLSRDVIDFVHQESPDQIWTILNSTVTIDVAAAVRAATEVPMLVHIWDDPRDILMQRKLDRFTFARTLKRFDFLLRRADRLGVICEPMADAYAKKSQASSVIIRHGIQDSVTPLSEPTSKDEFRIGISGSMYCYSAWKAFHRALDELDWRIGRKRIVLVVAGSDIRFRAFKPAECRFYGWRSVPEVMRILTNCDALYLPHPFEPLQEPLARLSFPTKLSTYAGTGRPVLLHAPHHSSLTGFSKKHGFGLLTHDLEPSRLAEFLRLNLGDQNVLNEQSDATARIGSTILGRAQFERSTREFLAPHDCFPVEPSREVSADADFSSRAVSASLPKVTHDE</sequence>
<reference evidence="1 2" key="1">
    <citation type="submission" date="2019-02" db="EMBL/GenBank/DDBJ databases">
        <title>Deep-cultivation of Planctomycetes and their phenomic and genomic characterization uncovers novel biology.</title>
        <authorList>
            <person name="Wiegand S."/>
            <person name="Jogler M."/>
            <person name="Boedeker C."/>
            <person name="Pinto D."/>
            <person name="Vollmers J."/>
            <person name="Rivas-Marin E."/>
            <person name="Kohn T."/>
            <person name="Peeters S.H."/>
            <person name="Heuer A."/>
            <person name="Rast P."/>
            <person name="Oberbeckmann S."/>
            <person name="Bunk B."/>
            <person name="Jeske O."/>
            <person name="Meyerdierks A."/>
            <person name="Storesund J.E."/>
            <person name="Kallscheuer N."/>
            <person name="Luecker S."/>
            <person name="Lage O.M."/>
            <person name="Pohl T."/>
            <person name="Merkel B.J."/>
            <person name="Hornburger P."/>
            <person name="Mueller R.-W."/>
            <person name="Bruemmer F."/>
            <person name="Labrenz M."/>
            <person name="Spormann A.M."/>
            <person name="Op Den Camp H."/>
            <person name="Overmann J."/>
            <person name="Amann R."/>
            <person name="Jetten M.S.M."/>
            <person name="Mascher T."/>
            <person name="Medema M.H."/>
            <person name="Devos D.P."/>
            <person name="Kaster A.-K."/>
            <person name="Ovreas L."/>
            <person name="Rohde M."/>
            <person name="Galperin M.Y."/>
            <person name="Jogler C."/>
        </authorList>
    </citation>
    <scope>NUCLEOTIDE SEQUENCE [LARGE SCALE GENOMIC DNA]</scope>
    <source>
        <strain evidence="1 2">Pla52o</strain>
    </source>
</reference>